<dbReference type="EMBL" id="CM016554">
    <property type="protein sequence ID" value="TKW28874.1"/>
    <property type="molecule type" value="Genomic_DNA"/>
</dbReference>
<keyword evidence="3" id="KW-1185">Reference proteome</keyword>
<feature type="compositionally biased region" description="Polar residues" evidence="1">
    <location>
        <begin position="1"/>
        <end position="11"/>
    </location>
</feature>
<feature type="region of interest" description="Disordered" evidence="1">
    <location>
        <begin position="1"/>
        <end position="64"/>
    </location>
</feature>
<protein>
    <recommendedName>
        <fullName evidence="4">Cathepsin propeptide inhibitor domain-containing protein</fullName>
    </recommendedName>
</protein>
<feature type="compositionally biased region" description="Basic and acidic residues" evidence="1">
    <location>
        <begin position="55"/>
        <end position="64"/>
    </location>
</feature>
<evidence type="ECO:0000256" key="1">
    <source>
        <dbReference type="SAM" id="MobiDB-lite"/>
    </source>
</evidence>
<evidence type="ECO:0000313" key="2">
    <source>
        <dbReference type="EMBL" id="TKW28874.1"/>
    </source>
</evidence>
<dbReference type="Gramene" id="TKW28874">
    <property type="protein sequence ID" value="TKW28874"/>
    <property type="gene ID" value="SEVIR_3G357800v2"/>
</dbReference>
<sequence length="161" mass="18007">MRLGTGRTSVGLSDGEDGKMRSAWATTRIGQDADRRRPLGRRRLRSAPRFPPARSCDDPGDHFPGPEDFSSDCFDPYALGGPRVGGGHVGALYERWCGFYGVRRDRGDMLRRFVGFKDKARRVHVQQVLQAVHLGLNVSGDATAEEFAEFQRPRSKCSRRV</sequence>
<reference evidence="2" key="1">
    <citation type="submission" date="2019-03" db="EMBL/GenBank/DDBJ databases">
        <title>WGS assembly of Setaria viridis.</title>
        <authorList>
            <person name="Huang P."/>
            <person name="Jenkins J."/>
            <person name="Grimwood J."/>
            <person name="Barry K."/>
            <person name="Healey A."/>
            <person name="Mamidi S."/>
            <person name="Sreedasyam A."/>
            <person name="Shu S."/>
            <person name="Feldman M."/>
            <person name="Wu J."/>
            <person name="Yu Y."/>
            <person name="Chen C."/>
            <person name="Johnson J."/>
            <person name="Rokhsar D."/>
            <person name="Baxter I."/>
            <person name="Schmutz J."/>
            <person name="Brutnell T."/>
            <person name="Kellogg E."/>
        </authorList>
    </citation>
    <scope>NUCLEOTIDE SEQUENCE [LARGE SCALE GENOMIC DNA]</scope>
</reference>
<evidence type="ECO:0008006" key="4">
    <source>
        <dbReference type="Google" id="ProtNLM"/>
    </source>
</evidence>
<dbReference type="AlphaFoldDB" id="A0A4U6VJX4"/>
<gene>
    <name evidence="2" type="ORF">SEVIR_3G357800v2</name>
</gene>
<name>A0A4U6VJX4_SETVI</name>
<dbReference type="Proteomes" id="UP000298652">
    <property type="component" value="Chromosome 3"/>
</dbReference>
<proteinExistence type="predicted"/>
<organism evidence="2 3">
    <name type="scientific">Setaria viridis</name>
    <name type="common">Green bristlegrass</name>
    <name type="synonym">Setaria italica subsp. viridis</name>
    <dbReference type="NCBI Taxonomy" id="4556"/>
    <lineage>
        <taxon>Eukaryota</taxon>
        <taxon>Viridiplantae</taxon>
        <taxon>Streptophyta</taxon>
        <taxon>Embryophyta</taxon>
        <taxon>Tracheophyta</taxon>
        <taxon>Spermatophyta</taxon>
        <taxon>Magnoliopsida</taxon>
        <taxon>Liliopsida</taxon>
        <taxon>Poales</taxon>
        <taxon>Poaceae</taxon>
        <taxon>PACMAD clade</taxon>
        <taxon>Panicoideae</taxon>
        <taxon>Panicodae</taxon>
        <taxon>Paniceae</taxon>
        <taxon>Cenchrinae</taxon>
        <taxon>Setaria</taxon>
    </lineage>
</organism>
<accession>A0A4U6VJX4</accession>
<evidence type="ECO:0000313" key="3">
    <source>
        <dbReference type="Proteomes" id="UP000298652"/>
    </source>
</evidence>